<sequence>MKPVEVCVCLLLLVVQSTRSSPAPEKHLEVRPGGYRLDLNPYPGEGLFTGRVRIDIILSGSSEDQGPSQIKLNADPGLNVNERDVKITRLADLDSSSEEDDSSKEEATLSVKGIKRDKDDLTVLLSQKLHRHHMYQLDLPFDGVLDSDPTKPFYENYYLDASTNEKSWFVVLNLKPYKARTVFPCFDDPKHKTWVELSVSRKKENHILTSMMRTDTSNVTIDGATVKDQFGRTPQMSVNSLALLVSDFQQVPPIFLSSDGIRVGIWGRKDFMKALTKAQQFLPSVIVSLEIFLSRPYPLPQLNMVALPNYTSDNYINAWGLQMFKESDLMNGNSYWLSHRLAKAAATQWLLHLATPHNTSAVPMAVASFLASIVAKQNGVPLGLDQMDPEGVSVYDWHVTKYHSLFLELSKPHSYTKEQLKSQMAILKGQLFLHMLEHTLTLPTLKLGIQNFLANKEFKTYTDDDFWTSITEQAHSDRTLANDYSVTSIAQSWLKQERIPLVTATRDYKDNTIAFTQEPFVNSLETRLGMSKVVKKQSAPDEYWWIPIVMVTQRTLNWSNTTPSVWLRPNHDTITHQLVNLREQYVVVNPANIGLFLVNYDADNWKMLTEHIDEMPETVRAQLLHDAMSLALSGRLDMVTMLNVTTFLRREQAPLVWKTFFPLADRLRKIFVGTSALPLYEAYLQALILPPLEAVGEEADVQSPWKSDFRVKTRHLLCSTHFPNCIEHARAYYEIWMNLTNPDDGMPIANIHLCPVFTYGSDEEWEFGVQRLVNFSPNRTVSERSFLLKTLGGCSRDTTRYMKLMNLMFLDEAANETFSEADRYAVLAAMSSEPQGHLAMYEFLKNNFDALKLGLQTNLWEFFIQMAMGQFKCRDGLEKVTALYESKKGQFGGGAEKKAEEAVESVRMRVKWAEETIPAIEKWLKDLAQHPWKPERFRFKDFVPVPRTRKSG</sequence>
<keyword evidence="2" id="KW-0732">Signal</keyword>
<dbReference type="InterPro" id="IPR024571">
    <property type="entry name" value="ERAP1-like_C_dom"/>
</dbReference>
<dbReference type="PANTHER" id="PTHR11533:SF18">
    <property type="entry name" value="FI02158P"/>
    <property type="match status" value="1"/>
</dbReference>
<feature type="domain" description="Aminopeptidase N-like N-terminal" evidence="4">
    <location>
        <begin position="32"/>
        <end position="237"/>
    </location>
</feature>
<evidence type="ECO:0000256" key="1">
    <source>
        <dbReference type="ARBA" id="ARBA00010136"/>
    </source>
</evidence>
<evidence type="ECO:0000313" key="5">
    <source>
        <dbReference type="EMBL" id="RZF34619.1"/>
    </source>
</evidence>
<gene>
    <name evidence="5" type="ORF">LSTR_LSTR008644</name>
</gene>
<comment type="caution">
    <text evidence="5">The sequence shown here is derived from an EMBL/GenBank/DDBJ whole genome shotgun (WGS) entry which is preliminary data.</text>
</comment>
<keyword evidence="6" id="KW-1185">Reference proteome</keyword>
<dbReference type="InParanoid" id="A0A482WM57"/>
<reference evidence="5 6" key="1">
    <citation type="journal article" date="2017" name="Gigascience">
        <title>Genome sequence of the small brown planthopper, Laodelphax striatellus.</title>
        <authorList>
            <person name="Zhu J."/>
            <person name="Jiang F."/>
            <person name="Wang X."/>
            <person name="Yang P."/>
            <person name="Bao Y."/>
            <person name="Zhao W."/>
            <person name="Wang W."/>
            <person name="Lu H."/>
            <person name="Wang Q."/>
            <person name="Cui N."/>
            <person name="Li J."/>
            <person name="Chen X."/>
            <person name="Luo L."/>
            <person name="Yu J."/>
            <person name="Kang L."/>
            <person name="Cui F."/>
        </authorList>
    </citation>
    <scope>NUCLEOTIDE SEQUENCE [LARGE SCALE GENOMIC DNA]</scope>
    <source>
        <strain evidence="5">Lst14</strain>
    </source>
</reference>
<proteinExistence type="inferred from homology"/>
<protein>
    <submittedName>
        <fullName evidence="5">Uncharacterized protein</fullName>
    </submittedName>
</protein>
<dbReference type="GO" id="GO:0016020">
    <property type="term" value="C:membrane"/>
    <property type="evidence" value="ECO:0007669"/>
    <property type="project" value="TreeGrafter"/>
</dbReference>
<dbReference type="Proteomes" id="UP000291343">
    <property type="component" value="Unassembled WGS sequence"/>
</dbReference>
<evidence type="ECO:0000259" key="3">
    <source>
        <dbReference type="Pfam" id="PF11838"/>
    </source>
</evidence>
<dbReference type="InterPro" id="IPR050344">
    <property type="entry name" value="Peptidase_M1_aminopeptidases"/>
</dbReference>
<dbReference type="GO" id="GO:0005737">
    <property type="term" value="C:cytoplasm"/>
    <property type="evidence" value="ECO:0007669"/>
    <property type="project" value="TreeGrafter"/>
</dbReference>
<dbReference type="OrthoDB" id="8182982at2759"/>
<organism evidence="5 6">
    <name type="scientific">Laodelphax striatellus</name>
    <name type="common">Small brown planthopper</name>
    <name type="synonym">Delphax striatella</name>
    <dbReference type="NCBI Taxonomy" id="195883"/>
    <lineage>
        <taxon>Eukaryota</taxon>
        <taxon>Metazoa</taxon>
        <taxon>Ecdysozoa</taxon>
        <taxon>Arthropoda</taxon>
        <taxon>Hexapoda</taxon>
        <taxon>Insecta</taxon>
        <taxon>Pterygota</taxon>
        <taxon>Neoptera</taxon>
        <taxon>Paraneoptera</taxon>
        <taxon>Hemiptera</taxon>
        <taxon>Auchenorrhyncha</taxon>
        <taxon>Fulgoroidea</taxon>
        <taxon>Delphacidae</taxon>
        <taxon>Criomorphinae</taxon>
        <taxon>Laodelphax</taxon>
    </lineage>
</organism>
<feature type="domain" description="ERAP1-like C-terminal" evidence="3">
    <location>
        <begin position="586"/>
        <end position="907"/>
    </location>
</feature>
<comment type="similarity">
    <text evidence="1">Belongs to the peptidase M1 family.</text>
</comment>
<dbReference type="SUPFAM" id="SSF55486">
    <property type="entry name" value="Metalloproteases ('zincins'), catalytic domain"/>
    <property type="match status" value="1"/>
</dbReference>
<feature type="chain" id="PRO_5019870387" evidence="2">
    <location>
        <begin position="21"/>
        <end position="952"/>
    </location>
</feature>
<dbReference type="InterPro" id="IPR045357">
    <property type="entry name" value="Aminopeptidase_N-like_N"/>
</dbReference>
<dbReference type="SUPFAM" id="SSF63737">
    <property type="entry name" value="Leukotriene A4 hydrolase N-terminal domain"/>
    <property type="match status" value="1"/>
</dbReference>
<dbReference type="SMR" id="A0A482WM57"/>
<evidence type="ECO:0000256" key="2">
    <source>
        <dbReference type="SAM" id="SignalP"/>
    </source>
</evidence>
<dbReference type="Gene3D" id="2.60.40.1730">
    <property type="entry name" value="tricorn interacting facor f3 domain"/>
    <property type="match status" value="1"/>
</dbReference>
<dbReference type="GO" id="GO:0005615">
    <property type="term" value="C:extracellular space"/>
    <property type="evidence" value="ECO:0007669"/>
    <property type="project" value="TreeGrafter"/>
</dbReference>
<dbReference type="Gene3D" id="2.60.40.1910">
    <property type="match status" value="1"/>
</dbReference>
<accession>A0A482WM57</accession>
<dbReference type="PANTHER" id="PTHR11533">
    <property type="entry name" value="PROTEASE M1 ZINC METALLOPROTEASE"/>
    <property type="match status" value="1"/>
</dbReference>
<dbReference type="InterPro" id="IPR042097">
    <property type="entry name" value="Aminopeptidase_N-like_N_sf"/>
</dbReference>
<dbReference type="FunCoup" id="A0A482WM57">
    <property type="interactions" value="29"/>
</dbReference>
<dbReference type="Gene3D" id="1.10.390.10">
    <property type="entry name" value="Neutral Protease Domain 2"/>
    <property type="match status" value="1"/>
</dbReference>
<dbReference type="Pfam" id="PF17900">
    <property type="entry name" value="Peptidase_M1_N"/>
    <property type="match status" value="1"/>
</dbReference>
<dbReference type="Gene3D" id="1.25.50.20">
    <property type="match status" value="1"/>
</dbReference>
<evidence type="ECO:0000313" key="6">
    <source>
        <dbReference type="Proteomes" id="UP000291343"/>
    </source>
</evidence>
<dbReference type="STRING" id="195883.A0A482WM57"/>
<evidence type="ECO:0000259" key="4">
    <source>
        <dbReference type="Pfam" id="PF17900"/>
    </source>
</evidence>
<dbReference type="InterPro" id="IPR027268">
    <property type="entry name" value="Peptidase_M4/M1_CTD_sf"/>
</dbReference>
<feature type="signal peptide" evidence="2">
    <location>
        <begin position="1"/>
        <end position="20"/>
    </location>
</feature>
<dbReference type="EMBL" id="QKKF02030869">
    <property type="protein sequence ID" value="RZF34619.1"/>
    <property type="molecule type" value="Genomic_DNA"/>
</dbReference>
<dbReference type="AlphaFoldDB" id="A0A482WM57"/>
<name>A0A482WM57_LAOST</name>
<dbReference type="Pfam" id="PF11838">
    <property type="entry name" value="ERAP1_C"/>
    <property type="match status" value="1"/>
</dbReference>